<protein>
    <recommendedName>
        <fullName evidence="3">DUF4806 domain-containing protein</fullName>
    </recommendedName>
</protein>
<dbReference type="OrthoDB" id="10015795at2759"/>
<keyword evidence="2" id="KW-1185">Reference proteome</keyword>
<evidence type="ECO:0008006" key="3">
    <source>
        <dbReference type="Google" id="ProtNLM"/>
    </source>
</evidence>
<sequence length="648" mass="74514">MGKTYSYRTKRRRIQRELEYLNHDALDVFKETTACSSPCLDLIAPIPDYLPTDRINLSEIVNNLQDPCVSISRLEVSSDLENNESLESVDTSEKSLKLGSERAIKHYNKQLSGEEKREENIKHALGQWAVESNVSQITVNKLLKILKFKAQLTFLTQDCRTLLHTGSNRVMNIKVMKSGLYYHFGLVNGIKRYSSTCVLDKHIKIAVGIDGLPISKSSTAAFWPILAYIMPHKQYVFPIGLYYGSDKPEDSNAFLSDFITEVLGLFDEIVINNESKKITIEVFSCDVPAKSYVLRIKGHSGFFSCTRCTIEGEYVHNRVCFPYDENGITKRNHEDYLNMVDEEHHVSPIISCLVLIPGIDIVNIFSLDYMHLVCLGIMCKLLNHWLTTMGPSSVRLPSWKVKTISDRLAQLKICITNDFSRKPRSLKYVRLFKATELRQLLLYTGPVVFENIISDDCYNHFLTLSVAMRILLSSDLNKYIDYARKLLEYFVKTFQQIYGSHLVSHNVHSLLHLADDYDKFGNLDNCSAFPFENYMKTLKKMIRKHEKPLQQVVRRYEELCDVQITKSNKCREFNFSIKEPDCFFSVKSGHIIQITDFNLSTGCIFGRSFKEQSDMYKIPLKSSNLGILIVKDLSVDIKQWKISSIEKK</sequence>
<dbReference type="AlphaFoldDB" id="A0A6G0VRC1"/>
<reference evidence="1 2" key="1">
    <citation type="submission" date="2019-08" db="EMBL/GenBank/DDBJ databases">
        <title>Whole genome of Aphis craccivora.</title>
        <authorList>
            <person name="Voronova N.V."/>
            <person name="Shulinski R.S."/>
            <person name="Bandarenka Y.V."/>
            <person name="Zhorov D.G."/>
            <person name="Warner D."/>
        </authorList>
    </citation>
    <scope>NUCLEOTIDE SEQUENCE [LARGE SCALE GENOMIC DNA]</scope>
    <source>
        <strain evidence="1">180601</strain>
        <tissue evidence="1">Whole Body</tissue>
    </source>
</reference>
<dbReference type="EMBL" id="VUJU01013183">
    <property type="protein sequence ID" value="KAF0705638.1"/>
    <property type="molecule type" value="Genomic_DNA"/>
</dbReference>
<dbReference type="PANTHER" id="PTHR33053">
    <property type="entry name" value="PROTEIN, PUTATIVE-RELATED"/>
    <property type="match status" value="1"/>
</dbReference>
<accession>A0A6G0VRC1</accession>
<comment type="caution">
    <text evidence="1">The sequence shown here is derived from an EMBL/GenBank/DDBJ whole genome shotgun (WGS) entry which is preliminary data.</text>
</comment>
<dbReference type="PANTHER" id="PTHR33053:SF24">
    <property type="entry name" value="TRANSPOSASE DOMAIN-CONTAINING PROTEIN"/>
    <property type="match status" value="1"/>
</dbReference>
<organism evidence="1 2">
    <name type="scientific">Aphis craccivora</name>
    <name type="common">Cowpea aphid</name>
    <dbReference type="NCBI Taxonomy" id="307492"/>
    <lineage>
        <taxon>Eukaryota</taxon>
        <taxon>Metazoa</taxon>
        <taxon>Ecdysozoa</taxon>
        <taxon>Arthropoda</taxon>
        <taxon>Hexapoda</taxon>
        <taxon>Insecta</taxon>
        <taxon>Pterygota</taxon>
        <taxon>Neoptera</taxon>
        <taxon>Paraneoptera</taxon>
        <taxon>Hemiptera</taxon>
        <taxon>Sternorrhyncha</taxon>
        <taxon>Aphidomorpha</taxon>
        <taxon>Aphidoidea</taxon>
        <taxon>Aphididae</taxon>
        <taxon>Aphidini</taxon>
        <taxon>Aphis</taxon>
        <taxon>Aphis</taxon>
    </lineage>
</organism>
<dbReference type="Proteomes" id="UP000478052">
    <property type="component" value="Unassembled WGS sequence"/>
</dbReference>
<feature type="non-terminal residue" evidence="1">
    <location>
        <position position="648"/>
    </location>
</feature>
<evidence type="ECO:0000313" key="1">
    <source>
        <dbReference type="EMBL" id="KAF0705638.1"/>
    </source>
</evidence>
<proteinExistence type="predicted"/>
<gene>
    <name evidence="1" type="ORF">FWK35_00038752</name>
</gene>
<name>A0A6G0VRC1_APHCR</name>
<evidence type="ECO:0000313" key="2">
    <source>
        <dbReference type="Proteomes" id="UP000478052"/>
    </source>
</evidence>